<feature type="compositionally biased region" description="Basic and acidic residues" evidence="1">
    <location>
        <begin position="227"/>
        <end position="242"/>
    </location>
</feature>
<feature type="region of interest" description="Disordered" evidence="1">
    <location>
        <begin position="443"/>
        <end position="465"/>
    </location>
</feature>
<protein>
    <submittedName>
        <fullName evidence="2">Uncharacterized protein</fullName>
    </submittedName>
</protein>
<accession>A0A4U7B143</accession>
<dbReference type="EMBL" id="PTQR01000038">
    <property type="protein sequence ID" value="TKX24793.1"/>
    <property type="molecule type" value="Genomic_DNA"/>
</dbReference>
<reference evidence="2 3" key="1">
    <citation type="submission" date="2018-02" db="EMBL/GenBank/DDBJ databases">
        <title>Draft genome sequences of Elsinoe sp., causing black scab on jojoba.</title>
        <authorList>
            <person name="Stodart B."/>
            <person name="Jeffress S."/>
            <person name="Ash G."/>
            <person name="Arun Chinnappa K."/>
        </authorList>
    </citation>
    <scope>NUCLEOTIDE SEQUENCE [LARGE SCALE GENOMIC DNA]</scope>
    <source>
        <strain evidence="2 3">Hillstone_2</strain>
    </source>
</reference>
<proteinExistence type="predicted"/>
<evidence type="ECO:0000313" key="3">
    <source>
        <dbReference type="Proteomes" id="UP000308133"/>
    </source>
</evidence>
<evidence type="ECO:0000256" key="1">
    <source>
        <dbReference type="SAM" id="MobiDB-lite"/>
    </source>
</evidence>
<evidence type="ECO:0000313" key="2">
    <source>
        <dbReference type="EMBL" id="TKX24793.1"/>
    </source>
</evidence>
<name>A0A4U7B143_9PEZI</name>
<feature type="compositionally biased region" description="Polar residues" evidence="1">
    <location>
        <begin position="447"/>
        <end position="465"/>
    </location>
</feature>
<gene>
    <name evidence="2" type="ORF">C1H76_2968</name>
</gene>
<sequence length="560" mass="62259">MEVLYLIPSFSCAIAKHALALPENAAHITSQRVNLNGLTSTSSAPSYSRLCVSIPKSDFDNFRLWTFTLSSSRLGHGIYLPEPRGEHTEAVFTYARAVNDPISYPHLFIRSRSNAIPISILDNPDGQEHEVHSMELVSARTRYIKDLCVLKIGSYVFKVRTVDNGEVRPDSPRCIELRKVAPEIFFDASTGEWRMTPNATARRSPEVSNYLRRHNAEGHKVLRCERAGDPVTPDADHDERTTKSIKHQPTSPLKSALRNVGKTKPTRRVAFANPIVTAGFLDETSQHQAERIEQVSFMDTTPDTGPISSEPVGHLGQPSHRFTYNPFQSVRHCDRRNQFAKETTPAGGPSYNPGLDPFRSIRMPDVGQYPTDENDSIPVPPCKFTFDPFKSARMTDIRDQSVEETVPTPGPSCLARGKSAIASDPAIFTANFDIDPNLITFDEHEQSPGSSIDSTASNLPTHLQTPQRFSPSCFAPLKKTEGGRIKRKCHSSQRHRSKGAVIALGKHIESASPETIKGAKVLTWIRAMTGWVNGVFDRAIMEDVDYQNDAWRVCVPGAFR</sequence>
<comment type="caution">
    <text evidence="2">The sequence shown here is derived from an EMBL/GenBank/DDBJ whole genome shotgun (WGS) entry which is preliminary data.</text>
</comment>
<feature type="region of interest" description="Disordered" evidence="1">
    <location>
        <begin position="227"/>
        <end position="252"/>
    </location>
</feature>
<dbReference type="Proteomes" id="UP000308133">
    <property type="component" value="Unassembled WGS sequence"/>
</dbReference>
<organism evidence="2 3">
    <name type="scientific">Elsinoe australis</name>
    <dbReference type="NCBI Taxonomy" id="40998"/>
    <lineage>
        <taxon>Eukaryota</taxon>
        <taxon>Fungi</taxon>
        <taxon>Dikarya</taxon>
        <taxon>Ascomycota</taxon>
        <taxon>Pezizomycotina</taxon>
        <taxon>Dothideomycetes</taxon>
        <taxon>Dothideomycetidae</taxon>
        <taxon>Myriangiales</taxon>
        <taxon>Elsinoaceae</taxon>
        <taxon>Elsinoe</taxon>
    </lineage>
</organism>
<dbReference type="AlphaFoldDB" id="A0A4U7B143"/>